<dbReference type="NCBIfam" id="NF005451">
    <property type="entry name" value="PRK07044.1"/>
    <property type="match status" value="1"/>
</dbReference>
<sequence>MDDQPNISVKEQVSEAEWKARCDLAALYRLAFMHGWDDLFFTHISMRVPGEPDHFLINPFGLLFEDVTASNMVKVDEEGNVLPPSQYGINPAGFTIHSAIHAARPDVHVVMHLHTDQGVAVSAQKRGLLPISQLAMNVMKDVAYHDYEGIALDADEKERLVADLGEHNLLMLRNHGTLTCGDHPFTAYTRMYILERACKVQTLAQGEGAELIEWDEKMQKRVYEQGEEAFTNDLFKEIGWSAIRGRVDRQSPGYDA</sequence>
<gene>
    <name evidence="3" type="ORF">DDZ18_12585</name>
</gene>
<reference evidence="4" key="1">
    <citation type="submission" date="2018-05" db="EMBL/GenBank/DDBJ databases">
        <authorList>
            <person name="Liu B.-T."/>
        </authorList>
    </citation>
    <scope>NUCLEOTIDE SEQUENCE [LARGE SCALE GENOMIC DNA]</scope>
    <source>
        <strain evidence="4">WD6-1</strain>
    </source>
</reference>
<dbReference type="AlphaFoldDB" id="A0A2U2BRF5"/>
<dbReference type="Pfam" id="PF00596">
    <property type="entry name" value="Aldolase_II"/>
    <property type="match status" value="1"/>
</dbReference>
<keyword evidence="4" id="KW-1185">Reference proteome</keyword>
<feature type="domain" description="Class II aldolase/adducin N-terminal" evidence="2">
    <location>
        <begin position="22"/>
        <end position="202"/>
    </location>
</feature>
<organism evidence="3 4">
    <name type="scientific">Marinicauda salina</name>
    <dbReference type="NCBI Taxonomy" id="2135793"/>
    <lineage>
        <taxon>Bacteria</taxon>
        <taxon>Pseudomonadati</taxon>
        <taxon>Pseudomonadota</taxon>
        <taxon>Alphaproteobacteria</taxon>
        <taxon>Maricaulales</taxon>
        <taxon>Maricaulaceae</taxon>
        <taxon>Marinicauda</taxon>
    </lineage>
</organism>
<comment type="similarity">
    <text evidence="1">Belongs to the aldolase class II family.</text>
</comment>
<dbReference type="GO" id="GO:0005856">
    <property type="term" value="C:cytoskeleton"/>
    <property type="evidence" value="ECO:0007669"/>
    <property type="project" value="TreeGrafter"/>
</dbReference>
<dbReference type="EMBL" id="QEXV01000006">
    <property type="protein sequence ID" value="PWE16597.1"/>
    <property type="molecule type" value="Genomic_DNA"/>
</dbReference>
<evidence type="ECO:0000256" key="1">
    <source>
        <dbReference type="ARBA" id="ARBA00037961"/>
    </source>
</evidence>
<dbReference type="PANTHER" id="PTHR10672">
    <property type="entry name" value="ADDUCIN"/>
    <property type="match status" value="1"/>
</dbReference>
<protein>
    <submittedName>
        <fullName evidence="3">Class II aldolase</fullName>
    </submittedName>
</protein>
<dbReference type="PANTHER" id="PTHR10672:SF3">
    <property type="entry name" value="PROTEIN HU-LI TAI SHAO"/>
    <property type="match status" value="1"/>
</dbReference>
<dbReference type="Gene3D" id="3.40.225.10">
    <property type="entry name" value="Class II aldolase/adducin N-terminal domain"/>
    <property type="match status" value="1"/>
</dbReference>
<dbReference type="GO" id="GO:0051015">
    <property type="term" value="F:actin filament binding"/>
    <property type="evidence" value="ECO:0007669"/>
    <property type="project" value="TreeGrafter"/>
</dbReference>
<dbReference type="InterPro" id="IPR036409">
    <property type="entry name" value="Aldolase_II/adducin_N_sf"/>
</dbReference>
<accession>A0A2U2BRF5</accession>
<dbReference type="SUPFAM" id="SSF53639">
    <property type="entry name" value="AraD/HMP-PK domain-like"/>
    <property type="match status" value="1"/>
</dbReference>
<dbReference type="InterPro" id="IPR051017">
    <property type="entry name" value="Aldolase-II_Adducin_sf"/>
</dbReference>
<proteinExistence type="inferred from homology"/>
<dbReference type="RefSeq" id="WP_109253751.1">
    <property type="nucleotide sequence ID" value="NZ_QEXV01000006.1"/>
</dbReference>
<comment type="caution">
    <text evidence="3">The sequence shown here is derived from an EMBL/GenBank/DDBJ whole genome shotgun (WGS) entry which is preliminary data.</text>
</comment>
<evidence type="ECO:0000259" key="2">
    <source>
        <dbReference type="SMART" id="SM01007"/>
    </source>
</evidence>
<dbReference type="OrthoDB" id="5291399at2"/>
<evidence type="ECO:0000313" key="3">
    <source>
        <dbReference type="EMBL" id="PWE16597.1"/>
    </source>
</evidence>
<dbReference type="InterPro" id="IPR001303">
    <property type="entry name" value="Aldolase_II/adducin_N"/>
</dbReference>
<evidence type="ECO:0000313" key="4">
    <source>
        <dbReference type="Proteomes" id="UP000245168"/>
    </source>
</evidence>
<dbReference type="SMART" id="SM01007">
    <property type="entry name" value="Aldolase_II"/>
    <property type="match status" value="1"/>
</dbReference>
<name>A0A2U2BRF5_9PROT</name>
<dbReference type="Proteomes" id="UP000245168">
    <property type="component" value="Unassembled WGS sequence"/>
</dbReference>